<organism evidence="1">
    <name type="scientific">marine metagenome</name>
    <dbReference type="NCBI Taxonomy" id="408172"/>
    <lineage>
        <taxon>unclassified sequences</taxon>
        <taxon>metagenomes</taxon>
        <taxon>ecological metagenomes</taxon>
    </lineage>
</organism>
<dbReference type="EMBL" id="UINC01000088">
    <property type="protein sequence ID" value="SUZ48822.1"/>
    <property type="molecule type" value="Genomic_DNA"/>
</dbReference>
<protein>
    <recommendedName>
        <fullName evidence="2">Sialidase domain-containing protein</fullName>
    </recommendedName>
</protein>
<proteinExistence type="predicted"/>
<gene>
    <name evidence="1" type="ORF">METZ01_LOCUS1676</name>
</gene>
<evidence type="ECO:0008006" key="2">
    <source>
        <dbReference type="Google" id="ProtNLM"/>
    </source>
</evidence>
<accession>A0A381N2H5</accession>
<reference evidence="1" key="1">
    <citation type="submission" date="2018-05" db="EMBL/GenBank/DDBJ databases">
        <authorList>
            <person name="Lanie J.A."/>
            <person name="Ng W.-L."/>
            <person name="Kazmierczak K.M."/>
            <person name="Andrzejewski T.M."/>
            <person name="Davidsen T.M."/>
            <person name="Wayne K.J."/>
            <person name="Tettelin H."/>
            <person name="Glass J.I."/>
            <person name="Rusch D."/>
            <person name="Podicherti R."/>
            <person name="Tsui H.-C.T."/>
            <person name="Winkler M.E."/>
        </authorList>
    </citation>
    <scope>NUCLEOTIDE SEQUENCE</scope>
</reference>
<sequence>MAHTKLRLVLGILVFLPVTGLFNAAWAEVIVQRTPDGGLQPRLVQDAEGTIHLLYFKKRLNRPAAREGNLYYRQYDSEENQFGLPVKVSSQAFAMQTFSIARATMAVGGDGRIHVLWYLPRESEFNYTRSNLQRTQFEPLRSLVSQYTEGIDAGGEVAARGSEVAIIWGAGSLQREYERTMFARFSHDSGASFGQEFMISNPDLGACACCSMAAEYMDDSDILVAYRSAINGIGRHMQLLTVTGVNGELSDASYRSMHELQKWEASFCPLSTNDIVIDSNNKRWLAFETEGRIQQLNLSEPSSPSRVGKPFIETRQKNPAIAFNKYNHRLVVWGEAISHARGGRLNLRVFDDAGTVTDFGGSEEIQIDNFSFPAAAGLPNGNFLVLY</sequence>
<evidence type="ECO:0000313" key="1">
    <source>
        <dbReference type="EMBL" id="SUZ48822.1"/>
    </source>
</evidence>
<dbReference type="AlphaFoldDB" id="A0A381N2H5"/>
<name>A0A381N2H5_9ZZZZ</name>